<name>A0A5Y5T9W0_SALER</name>
<dbReference type="RefSeq" id="WP_410002148.1">
    <property type="nucleotide sequence ID" value="NZ_BIMS01000012.1"/>
</dbReference>
<comment type="caution">
    <text evidence="1">The sequence shown here is derived from an EMBL/GenBank/DDBJ whole genome shotgun (WGS) entry which is preliminary data.</text>
</comment>
<protein>
    <submittedName>
        <fullName evidence="1">Uncharacterized protein</fullName>
    </submittedName>
</protein>
<gene>
    <name evidence="1" type="ORF">FRL26_08635</name>
</gene>
<evidence type="ECO:0000313" key="1">
    <source>
        <dbReference type="EMBL" id="ECK5213760.1"/>
    </source>
</evidence>
<organism evidence="1">
    <name type="scientific">Salmonella enterica</name>
    <name type="common">Salmonella choleraesuis</name>
    <dbReference type="NCBI Taxonomy" id="28901"/>
    <lineage>
        <taxon>Bacteria</taxon>
        <taxon>Pseudomonadati</taxon>
        <taxon>Pseudomonadota</taxon>
        <taxon>Gammaproteobacteria</taxon>
        <taxon>Enterobacterales</taxon>
        <taxon>Enterobacteriaceae</taxon>
        <taxon>Salmonella</taxon>
    </lineage>
</organism>
<reference evidence="1" key="1">
    <citation type="submission" date="2019-08" db="EMBL/GenBank/DDBJ databases">
        <authorList>
            <consortium name="PulseNet: The National Subtyping Network for Foodborne Disease Surveillance"/>
            <person name="Tarr C.L."/>
            <person name="Trees E."/>
            <person name="Katz L.S."/>
            <person name="Carleton-Romer H.A."/>
            <person name="Stroika S."/>
            <person name="Kucerova Z."/>
            <person name="Roache K.F."/>
            <person name="Sabol A.L."/>
            <person name="Besser J."/>
            <person name="Gerner-Smidt P."/>
        </authorList>
    </citation>
    <scope>NUCLEOTIDE SEQUENCE</scope>
    <source>
        <strain evidence="1">PNUSAS086289</strain>
    </source>
</reference>
<proteinExistence type="predicted"/>
<dbReference type="EMBL" id="AAJCCP010000007">
    <property type="protein sequence ID" value="ECK5213760.1"/>
    <property type="molecule type" value="Genomic_DNA"/>
</dbReference>
<accession>A0A5Y5T9W0</accession>
<sequence length="59" mass="7053">MAMKLVRQKNTRGDLIRWLTHDEDIALHHLSVPRDFIYGRQHCTTIWLNSWCALYGQSR</sequence>
<dbReference type="AlphaFoldDB" id="A0A5Y5T9W0"/>